<dbReference type="InterPro" id="IPR001236">
    <property type="entry name" value="Lactate/malate_DH_N"/>
</dbReference>
<dbReference type="InterPro" id="IPR022383">
    <property type="entry name" value="Lactate/malate_DH_C"/>
</dbReference>
<evidence type="ECO:0000256" key="2">
    <source>
        <dbReference type="ARBA" id="ARBA00006054"/>
    </source>
</evidence>
<feature type="domain" description="Lactate/malate dehydrogenase N-terminal" evidence="8">
    <location>
        <begin position="78"/>
        <end position="216"/>
    </location>
</feature>
<dbReference type="SUPFAM" id="SSF56327">
    <property type="entry name" value="LDH C-terminal domain-like"/>
    <property type="match status" value="2"/>
</dbReference>
<comment type="similarity">
    <text evidence="2">Belongs to the LDH/MDH superfamily. LDH family.</text>
</comment>
<dbReference type="Proteomes" id="UP000670152">
    <property type="component" value="Unassembled WGS sequence"/>
</dbReference>
<feature type="non-terminal residue" evidence="10">
    <location>
        <position position="1"/>
    </location>
</feature>
<gene>
    <name evidence="10" type="primary">Impl3</name>
    <name evidence="10" type="ORF">G6Z77_0009654</name>
</gene>
<dbReference type="CDD" id="cd05293">
    <property type="entry name" value="LDH_1"/>
    <property type="match status" value="1"/>
</dbReference>
<dbReference type="OrthoDB" id="5405561at2759"/>
<dbReference type="InterPro" id="IPR015955">
    <property type="entry name" value="Lactate_DH/Glyco_Ohase_4_C"/>
</dbReference>
<dbReference type="InterPro" id="IPR036291">
    <property type="entry name" value="NAD(P)-bd_dom_sf"/>
</dbReference>
<organism evidence="10 11">
    <name type="scientific">Acromyrmex heyeri</name>
    <dbReference type="NCBI Taxonomy" id="230685"/>
    <lineage>
        <taxon>Eukaryota</taxon>
        <taxon>Metazoa</taxon>
        <taxon>Ecdysozoa</taxon>
        <taxon>Arthropoda</taxon>
        <taxon>Hexapoda</taxon>
        <taxon>Insecta</taxon>
        <taxon>Pterygota</taxon>
        <taxon>Neoptera</taxon>
        <taxon>Endopterygota</taxon>
        <taxon>Hymenoptera</taxon>
        <taxon>Apocrita</taxon>
        <taxon>Aculeata</taxon>
        <taxon>Formicoidea</taxon>
        <taxon>Formicidae</taxon>
        <taxon>Myrmicinae</taxon>
        <taxon>Acromyrmex</taxon>
    </lineage>
</organism>
<dbReference type="GO" id="GO:0005737">
    <property type="term" value="C:cytoplasm"/>
    <property type="evidence" value="ECO:0007669"/>
    <property type="project" value="InterPro"/>
</dbReference>
<keyword evidence="5 7" id="KW-0520">NAD</keyword>
<evidence type="ECO:0000259" key="9">
    <source>
        <dbReference type="Pfam" id="PF02866"/>
    </source>
</evidence>
<keyword evidence="11" id="KW-1185">Reference proteome</keyword>
<evidence type="ECO:0000256" key="5">
    <source>
        <dbReference type="ARBA" id="ARBA00023027"/>
    </source>
</evidence>
<sequence>MICLNNKNRPPQTEYQQQQTQENNSFSLTHFIQIPNRPQCPENQRLDKHGICRLVKMAMLKDQLLTTVTESVLSGRNKITVVGVGQVGMACAFSILTNHVSSEVILIDVMVDKLKGEMLDLQHGSAFMKNAKISASTDYAVSANSSLCIVTAGARQREGETRLNLVQRNTDIFKGIIPQLVKYSPNTILLIVSNPVDILTYVAWKLSGLPKNRVIGSGTNLDSARFRFLLSQKLNVAPTSCHGWIIGEHGDTSVPVWSGVNVAGVRLRDLNKYVGTDKDEEHWNELHKQVIQSAYEVIKLKGYTSWAIGLSVSQLASAILRNSNQVHAVSTLVTKQIRNIIKADYLNSSSPCLREELLCKMSDPVRDSAHKVTIVGAVDILTWVTWKLSGLPVHQVLGSGTYLDSARFRYMIADRLEIAPSSVQAYIIGEHGNSMVPLWSGVSVAGVQFRDIIPNIGLETDDEKWFEISNYCMQNYYVLKTIILIKIIFGEALIFEPLYLKYSKQVQCEMGSAGDAHIPGFQVEVAQPGPVLRWSRRP</sequence>
<dbReference type="AlphaFoldDB" id="A0A836G7P6"/>
<proteinExistence type="inferred from homology"/>
<dbReference type="EC" id="1.1.1.27" evidence="3 7"/>
<dbReference type="GO" id="GO:0006089">
    <property type="term" value="P:lactate metabolic process"/>
    <property type="evidence" value="ECO:0007669"/>
    <property type="project" value="TreeGrafter"/>
</dbReference>
<dbReference type="SUPFAM" id="SSF51735">
    <property type="entry name" value="NAD(P)-binding Rossmann-fold domains"/>
    <property type="match status" value="2"/>
</dbReference>
<comment type="pathway">
    <text evidence="1 7">Fermentation; pyruvate fermentation to lactate; (S)-lactate from pyruvate: step 1/1.</text>
</comment>
<evidence type="ECO:0000256" key="6">
    <source>
        <dbReference type="ARBA" id="ARBA00049258"/>
    </source>
</evidence>
<feature type="domain" description="Lactate/malate dehydrogenase C-terminal" evidence="9">
    <location>
        <begin position="219"/>
        <end position="336"/>
    </location>
</feature>
<evidence type="ECO:0000259" key="8">
    <source>
        <dbReference type="Pfam" id="PF00056"/>
    </source>
</evidence>
<dbReference type="PRINTS" id="PR00086">
    <property type="entry name" value="LLDHDRGNASE"/>
</dbReference>
<feature type="domain" description="Lactate/malate dehydrogenase C-terminal" evidence="9">
    <location>
        <begin position="401"/>
        <end position="455"/>
    </location>
</feature>
<dbReference type="Pfam" id="PF02866">
    <property type="entry name" value="Ldh_1_C"/>
    <property type="match status" value="2"/>
</dbReference>
<dbReference type="Gene3D" id="3.90.110.10">
    <property type="entry name" value="Lactate dehydrogenase/glycoside hydrolase, family 4, C-terminal"/>
    <property type="match status" value="2"/>
</dbReference>
<keyword evidence="4 7" id="KW-0560">Oxidoreductase</keyword>
<dbReference type="PANTHER" id="PTHR43128:SF16">
    <property type="entry name" value="L-LACTATE DEHYDROGENASE"/>
    <property type="match status" value="1"/>
</dbReference>
<dbReference type="FunFam" id="3.40.50.720:FF:000018">
    <property type="entry name" value="Malate dehydrogenase"/>
    <property type="match status" value="1"/>
</dbReference>
<dbReference type="Gene3D" id="3.40.50.720">
    <property type="entry name" value="NAD(P)-binding Rossmann-like Domain"/>
    <property type="match status" value="1"/>
</dbReference>
<evidence type="ECO:0000313" key="10">
    <source>
        <dbReference type="EMBL" id="KAG5333749.1"/>
    </source>
</evidence>
<dbReference type="PROSITE" id="PS00064">
    <property type="entry name" value="L_LDH"/>
    <property type="match status" value="2"/>
</dbReference>
<dbReference type="UniPathway" id="UPA00554">
    <property type="reaction ID" value="UER00611"/>
</dbReference>
<feature type="non-terminal residue" evidence="10">
    <location>
        <position position="538"/>
    </location>
</feature>
<reference evidence="10 11" key="1">
    <citation type="submission" date="2020-02" db="EMBL/GenBank/DDBJ databases">
        <title>Relaxed selection underlies rapid genomic changes in the transitions from sociality to social parasitism in ants.</title>
        <authorList>
            <person name="Bi X."/>
        </authorList>
    </citation>
    <scope>NUCLEOTIDE SEQUENCE [LARGE SCALE GENOMIC DNA]</scope>
    <source>
        <strain evidence="10">BGI-DK2014b</strain>
        <tissue evidence="10">Whole body</tissue>
    </source>
</reference>
<comment type="caution">
    <text evidence="10">The sequence shown here is derived from an EMBL/GenBank/DDBJ whole genome shotgun (WGS) entry which is preliminary data.</text>
</comment>
<dbReference type="Pfam" id="PF00056">
    <property type="entry name" value="Ldh_1_N"/>
    <property type="match status" value="1"/>
</dbReference>
<dbReference type="EMBL" id="JAANIB010004722">
    <property type="protein sequence ID" value="KAG5333749.1"/>
    <property type="molecule type" value="Genomic_DNA"/>
</dbReference>
<dbReference type="PANTHER" id="PTHR43128">
    <property type="entry name" value="L-2-HYDROXYCARBOXYLATE DEHYDROGENASE (NAD(P)(+))"/>
    <property type="match status" value="1"/>
</dbReference>
<dbReference type="InterPro" id="IPR011304">
    <property type="entry name" value="L-lactate_DH"/>
</dbReference>
<evidence type="ECO:0000313" key="11">
    <source>
        <dbReference type="Proteomes" id="UP000670152"/>
    </source>
</evidence>
<protein>
    <recommendedName>
        <fullName evidence="3 7">L-lactate dehydrogenase</fullName>
        <ecNumber evidence="3 7">1.1.1.27</ecNumber>
    </recommendedName>
</protein>
<dbReference type="NCBIfam" id="TIGR01771">
    <property type="entry name" value="L-LDH-NAD"/>
    <property type="match status" value="1"/>
</dbReference>
<dbReference type="InterPro" id="IPR018177">
    <property type="entry name" value="L-lactate_DH_AS"/>
</dbReference>
<evidence type="ECO:0000256" key="1">
    <source>
        <dbReference type="ARBA" id="ARBA00004843"/>
    </source>
</evidence>
<comment type="catalytic activity">
    <reaction evidence="6 7">
        <text>(S)-lactate + NAD(+) = pyruvate + NADH + H(+)</text>
        <dbReference type="Rhea" id="RHEA:23444"/>
        <dbReference type="ChEBI" id="CHEBI:15361"/>
        <dbReference type="ChEBI" id="CHEBI:15378"/>
        <dbReference type="ChEBI" id="CHEBI:16651"/>
        <dbReference type="ChEBI" id="CHEBI:57540"/>
        <dbReference type="ChEBI" id="CHEBI:57945"/>
        <dbReference type="EC" id="1.1.1.27"/>
    </reaction>
</comment>
<evidence type="ECO:0000256" key="3">
    <source>
        <dbReference type="ARBA" id="ARBA00012967"/>
    </source>
</evidence>
<dbReference type="InterPro" id="IPR001557">
    <property type="entry name" value="L-lactate/malate_DH"/>
</dbReference>
<accession>A0A836G7P6</accession>
<name>A0A836G7P6_9HYME</name>
<evidence type="ECO:0000256" key="7">
    <source>
        <dbReference type="RuleBase" id="RU000496"/>
    </source>
</evidence>
<evidence type="ECO:0000256" key="4">
    <source>
        <dbReference type="ARBA" id="ARBA00023002"/>
    </source>
</evidence>
<dbReference type="GO" id="GO:0004459">
    <property type="term" value="F:L-lactate dehydrogenase (NAD+) activity"/>
    <property type="evidence" value="ECO:0007669"/>
    <property type="project" value="UniProtKB-EC"/>
</dbReference>